<keyword evidence="13" id="KW-0547">Nucleotide-binding</keyword>
<keyword evidence="7" id="KW-0418">Kinase</keyword>
<dbReference type="SUPFAM" id="SSF47384">
    <property type="entry name" value="Homodimeric domain of signal transducing histidine kinase"/>
    <property type="match status" value="1"/>
</dbReference>
<dbReference type="Gene3D" id="3.30.565.10">
    <property type="entry name" value="Histidine kinase-like ATPase, C-terminal domain"/>
    <property type="match status" value="1"/>
</dbReference>
<dbReference type="AlphaFoldDB" id="A0AB39L4H1"/>
<dbReference type="CDD" id="cd00082">
    <property type="entry name" value="HisKA"/>
    <property type="match status" value="1"/>
</dbReference>
<feature type="domain" description="Histidine kinase" evidence="11">
    <location>
        <begin position="232"/>
        <end position="448"/>
    </location>
</feature>
<evidence type="ECO:0000313" key="13">
    <source>
        <dbReference type="EMBL" id="XDP45935.1"/>
    </source>
</evidence>
<dbReference type="Gene3D" id="1.10.287.130">
    <property type="match status" value="1"/>
</dbReference>
<evidence type="ECO:0000256" key="8">
    <source>
        <dbReference type="ARBA" id="ARBA00022989"/>
    </source>
</evidence>
<dbReference type="InterPro" id="IPR050428">
    <property type="entry name" value="TCS_sensor_his_kinase"/>
</dbReference>
<dbReference type="InterPro" id="IPR003594">
    <property type="entry name" value="HATPase_dom"/>
</dbReference>
<comment type="catalytic activity">
    <reaction evidence="1">
        <text>ATP + protein L-histidine = ADP + protein N-phospho-L-histidine.</text>
        <dbReference type="EC" id="2.7.13.3"/>
    </reaction>
</comment>
<dbReference type="CDD" id="cd00075">
    <property type="entry name" value="HATPase"/>
    <property type="match status" value="1"/>
</dbReference>
<keyword evidence="8 10" id="KW-1133">Transmembrane helix</keyword>
<dbReference type="Pfam" id="PF00672">
    <property type="entry name" value="HAMP"/>
    <property type="match status" value="1"/>
</dbReference>
<keyword evidence="6 10" id="KW-0812">Transmembrane</keyword>
<dbReference type="EMBL" id="CP163302">
    <property type="protein sequence ID" value="XDP45935.1"/>
    <property type="molecule type" value="Genomic_DNA"/>
</dbReference>
<dbReference type="KEGG" id="spue:AB5L97_02640"/>
<dbReference type="PANTHER" id="PTHR45436:SF5">
    <property type="entry name" value="SENSOR HISTIDINE KINASE TRCS"/>
    <property type="match status" value="1"/>
</dbReference>
<dbReference type="Pfam" id="PF02518">
    <property type="entry name" value="HATPase_c"/>
    <property type="match status" value="1"/>
</dbReference>
<evidence type="ECO:0000256" key="2">
    <source>
        <dbReference type="ARBA" id="ARBA00004236"/>
    </source>
</evidence>
<feature type="transmembrane region" description="Helical" evidence="10">
    <location>
        <begin position="12"/>
        <end position="35"/>
    </location>
</feature>
<accession>A0AB39L4H1</accession>
<dbReference type="Gene3D" id="6.10.340.10">
    <property type="match status" value="1"/>
</dbReference>
<evidence type="ECO:0000256" key="9">
    <source>
        <dbReference type="ARBA" id="ARBA00023012"/>
    </source>
</evidence>
<dbReference type="SMART" id="SM00387">
    <property type="entry name" value="HATPase_c"/>
    <property type="match status" value="1"/>
</dbReference>
<dbReference type="GO" id="GO:0000155">
    <property type="term" value="F:phosphorelay sensor kinase activity"/>
    <property type="evidence" value="ECO:0007669"/>
    <property type="project" value="InterPro"/>
</dbReference>
<evidence type="ECO:0000256" key="10">
    <source>
        <dbReference type="SAM" id="Phobius"/>
    </source>
</evidence>
<evidence type="ECO:0000259" key="12">
    <source>
        <dbReference type="PROSITE" id="PS50885"/>
    </source>
</evidence>
<proteinExistence type="predicted"/>
<evidence type="ECO:0000256" key="6">
    <source>
        <dbReference type="ARBA" id="ARBA00022692"/>
    </source>
</evidence>
<dbReference type="PROSITE" id="PS50109">
    <property type="entry name" value="HIS_KIN"/>
    <property type="match status" value="1"/>
</dbReference>
<dbReference type="PANTHER" id="PTHR45436">
    <property type="entry name" value="SENSOR HISTIDINE KINASE YKOH"/>
    <property type="match status" value="1"/>
</dbReference>
<dbReference type="SMART" id="SM00388">
    <property type="entry name" value="HisKA"/>
    <property type="match status" value="1"/>
</dbReference>
<dbReference type="SUPFAM" id="SSF55874">
    <property type="entry name" value="ATPase domain of HSP90 chaperone/DNA topoisomerase II/histidine kinase"/>
    <property type="match status" value="1"/>
</dbReference>
<dbReference type="PROSITE" id="PS50885">
    <property type="entry name" value="HAMP"/>
    <property type="match status" value="1"/>
</dbReference>
<protein>
    <recommendedName>
        <fullName evidence="3">histidine kinase</fullName>
        <ecNumber evidence="3">2.7.13.3</ecNumber>
    </recommendedName>
</protein>
<evidence type="ECO:0000256" key="4">
    <source>
        <dbReference type="ARBA" id="ARBA00022553"/>
    </source>
</evidence>
<evidence type="ECO:0000259" key="11">
    <source>
        <dbReference type="PROSITE" id="PS50109"/>
    </source>
</evidence>
<sequence length="460" mass="46928">MKAWFRSLHARVTLVMAAVAAIATLVAGFVGAQLIRSAAVDQARSSLAREATALSASGSVTDLASLRELAFGEAGRIALVQPDGTVTGAGRRLVSAAAARKVLGGQSVSQAETVLGVPVVVEARPISAGGGLVLAEPVSAVTQAAGPLVTRLLWSLLIGFAAAVLGGALVARWVARPLVRVAGAARRLAGGERGVAVDAAGPAEVREVSEALAGLDASLGASEARQREFLLSVSHEMRTPLTALQGYAEALADGIIAADDVPRVGRTLSAETERLDHFVRDLLELARLEADDFRVDLQAVDAAAVLPTVVEAWRGVWEPAGVAMRAGVAGPLSVVTDARRLRQLLDGLVENALRAVPPGAPVVLSGRQEGGAVVLEVRDGGPGLSDDDLRHAFERGALRGRYAGERKVGTGLGLSIAARLASRMGIRLAAGRAPEGGAAFTLTLPAAPGSVPGAGRDAAS</sequence>
<keyword evidence="9" id="KW-0902">Two-component regulatory system</keyword>
<reference evidence="13" key="1">
    <citation type="submission" date="2024-07" db="EMBL/GenBank/DDBJ databases">
        <authorList>
            <person name="fu j."/>
        </authorList>
    </citation>
    <scope>NUCLEOTIDE SEQUENCE</scope>
    <source>
        <strain evidence="13">P10A9</strain>
    </source>
</reference>
<evidence type="ECO:0000256" key="7">
    <source>
        <dbReference type="ARBA" id="ARBA00022777"/>
    </source>
</evidence>
<dbReference type="EC" id="2.7.13.3" evidence="3"/>
<comment type="subcellular location">
    <subcellularLocation>
        <location evidence="2">Cell membrane</location>
    </subcellularLocation>
</comment>
<dbReference type="InterPro" id="IPR036097">
    <property type="entry name" value="HisK_dim/P_sf"/>
</dbReference>
<dbReference type="GO" id="GO:0005886">
    <property type="term" value="C:plasma membrane"/>
    <property type="evidence" value="ECO:0007669"/>
    <property type="project" value="UniProtKB-SubCell"/>
</dbReference>
<organism evidence="13">
    <name type="scientific">Sinomonas puerhi</name>
    <dbReference type="NCBI Taxonomy" id="3238584"/>
    <lineage>
        <taxon>Bacteria</taxon>
        <taxon>Bacillati</taxon>
        <taxon>Actinomycetota</taxon>
        <taxon>Actinomycetes</taxon>
        <taxon>Micrococcales</taxon>
        <taxon>Micrococcaceae</taxon>
        <taxon>Sinomonas</taxon>
    </lineage>
</organism>
<name>A0AB39L4H1_9MICC</name>
<keyword evidence="4" id="KW-0597">Phosphoprotein</keyword>
<keyword evidence="5" id="KW-0808">Transferase</keyword>
<evidence type="ECO:0000256" key="3">
    <source>
        <dbReference type="ARBA" id="ARBA00012438"/>
    </source>
</evidence>
<dbReference type="GO" id="GO:0005524">
    <property type="term" value="F:ATP binding"/>
    <property type="evidence" value="ECO:0007669"/>
    <property type="project" value="UniProtKB-KW"/>
</dbReference>
<keyword evidence="10" id="KW-0472">Membrane</keyword>
<dbReference type="Pfam" id="PF00512">
    <property type="entry name" value="HisKA"/>
    <property type="match status" value="1"/>
</dbReference>
<dbReference type="InterPro" id="IPR003660">
    <property type="entry name" value="HAMP_dom"/>
</dbReference>
<dbReference type="FunFam" id="1.10.287.130:FF:000001">
    <property type="entry name" value="Two-component sensor histidine kinase"/>
    <property type="match status" value="1"/>
</dbReference>
<feature type="transmembrane region" description="Helical" evidence="10">
    <location>
        <begin position="152"/>
        <end position="171"/>
    </location>
</feature>
<evidence type="ECO:0000256" key="1">
    <source>
        <dbReference type="ARBA" id="ARBA00000085"/>
    </source>
</evidence>
<dbReference type="InterPro" id="IPR003661">
    <property type="entry name" value="HisK_dim/P_dom"/>
</dbReference>
<feature type="domain" description="HAMP" evidence="12">
    <location>
        <begin position="172"/>
        <end position="224"/>
    </location>
</feature>
<gene>
    <name evidence="13" type="ORF">AB5L97_02640</name>
</gene>
<dbReference type="RefSeq" id="WP_369046343.1">
    <property type="nucleotide sequence ID" value="NZ_CP163302.1"/>
</dbReference>
<evidence type="ECO:0000256" key="5">
    <source>
        <dbReference type="ARBA" id="ARBA00022679"/>
    </source>
</evidence>
<keyword evidence="13" id="KW-0067">ATP-binding</keyword>
<dbReference type="InterPro" id="IPR036890">
    <property type="entry name" value="HATPase_C_sf"/>
</dbReference>
<dbReference type="InterPro" id="IPR005467">
    <property type="entry name" value="His_kinase_dom"/>
</dbReference>